<dbReference type="PROSITE" id="PS00108">
    <property type="entry name" value="PROTEIN_KINASE_ST"/>
    <property type="match status" value="1"/>
</dbReference>
<keyword evidence="13" id="KW-0675">Receptor</keyword>
<keyword evidence="5 19" id="KW-0812">Transmembrane</keyword>
<dbReference type="InterPro" id="IPR024171">
    <property type="entry name" value="SRK-like_kinase"/>
</dbReference>
<keyword evidence="12" id="KW-1015">Disulfide bond</keyword>
<dbReference type="CDD" id="cd00028">
    <property type="entry name" value="B_lectin"/>
    <property type="match status" value="1"/>
</dbReference>
<keyword evidence="14" id="KW-0325">Glycoprotein</keyword>
<dbReference type="SUPFAM" id="SSF51110">
    <property type="entry name" value="alpha-D-mannose-specific plant lectins"/>
    <property type="match status" value="1"/>
</dbReference>
<dbReference type="GO" id="GO:0016020">
    <property type="term" value="C:membrane"/>
    <property type="evidence" value="ECO:0007669"/>
    <property type="project" value="UniProtKB-SubCell"/>
</dbReference>
<evidence type="ECO:0000256" key="14">
    <source>
        <dbReference type="ARBA" id="ARBA00023180"/>
    </source>
</evidence>
<organism evidence="23">
    <name type="scientific">Daucus carota subsp. sativus</name>
    <name type="common">Carrot</name>
    <dbReference type="NCBI Taxonomy" id="79200"/>
    <lineage>
        <taxon>Eukaryota</taxon>
        <taxon>Viridiplantae</taxon>
        <taxon>Streptophyta</taxon>
        <taxon>Embryophyta</taxon>
        <taxon>Tracheophyta</taxon>
        <taxon>Spermatophyta</taxon>
        <taxon>Magnoliopsida</taxon>
        <taxon>eudicotyledons</taxon>
        <taxon>Gunneridae</taxon>
        <taxon>Pentapetalae</taxon>
        <taxon>asterids</taxon>
        <taxon>campanulids</taxon>
        <taxon>Apiales</taxon>
        <taxon>Apiaceae</taxon>
        <taxon>Apioideae</taxon>
        <taxon>Scandiceae</taxon>
        <taxon>Daucinae</taxon>
        <taxon>Daucus</taxon>
        <taxon>Daucus sect. Daucus</taxon>
    </lineage>
</organism>
<evidence type="ECO:0000259" key="21">
    <source>
        <dbReference type="PROSITE" id="PS50011"/>
    </source>
</evidence>
<evidence type="ECO:0000256" key="12">
    <source>
        <dbReference type="ARBA" id="ARBA00023157"/>
    </source>
</evidence>
<comment type="catalytic activity">
    <reaction evidence="16 17">
        <text>L-seryl-[protein] + ATP = O-phospho-L-seryl-[protein] + ADP + H(+)</text>
        <dbReference type="Rhea" id="RHEA:17989"/>
        <dbReference type="Rhea" id="RHEA-COMP:9863"/>
        <dbReference type="Rhea" id="RHEA-COMP:11604"/>
        <dbReference type="ChEBI" id="CHEBI:15378"/>
        <dbReference type="ChEBI" id="CHEBI:29999"/>
        <dbReference type="ChEBI" id="CHEBI:30616"/>
        <dbReference type="ChEBI" id="CHEBI:83421"/>
        <dbReference type="ChEBI" id="CHEBI:456216"/>
        <dbReference type="EC" id="2.7.11.1"/>
    </reaction>
</comment>
<evidence type="ECO:0000256" key="15">
    <source>
        <dbReference type="ARBA" id="ARBA00047899"/>
    </source>
</evidence>
<dbReference type="InterPro" id="IPR017441">
    <property type="entry name" value="Protein_kinase_ATP_BS"/>
</dbReference>
<dbReference type="PROSITE" id="PS00107">
    <property type="entry name" value="PROTEIN_KINASE_ATP"/>
    <property type="match status" value="1"/>
</dbReference>
<dbReference type="PANTHER" id="PTHR47974:SF3">
    <property type="entry name" value="RECEPTOR-LIKE SERINE_THREONINE-PROTEIN KINASE"/>
    <property type="match status" value="1"/>
</dbReference>
<comment type="subcellular location">
    <subcellularLocation>
        <location evidence="1">Membrane</location>
        <topology evidence="1">Single-pass type I membrane protein</topology>
    </subcellularLocation>
</comment>
<reference evidence="23" key="1">
    <citation type="journal article" date="2016" name="Nat. Genet.">
        <title>A high-quality carrot genome assembly provides new insights into carotenoid accumulation and asterid genome evolution.</title>
        <authorList>
            <person name="Iorizzo M."/>
            <person name="Ellison S."/>
            <person name="Senalik D."/>
            <person name="Zeng P."/>
            <person name="Satapoomin P."/>
            <person name="Huang J."/>
            <person name="Bowman M."/>
            <person name="Iovene M."/>
            <person name="Sanseverino W."/>
            <person name="Cavagnaro P."/>
            <person name="Yildiz M."/>
            <person name="Macko-Podgorni A."/>
            <person name="Moranska E."/>
            <person name="Grzebelus E."/>
            <person name="Grzebelus D."/>
            <person name="Ashrafi H."/>
            <person name="Zheng Z."/>
            <person name="Cheng S."/>
            <person name="Spooner D."/>
            <person name="Van Deynze A."/>
            <person name="Simon P."/>
        </authorList>
    </citation>
    <scope>NUCLEOTIDE SEQUENCE [LARGE SCALE GENOMIC DNA]</scope>
    <source>
        <tissue evidence="23">Leaf</tissue>
    </source>
</reference>
<evidence type="ECO:0000256" key="4">
    <source>
        <dbReference type="ARBA" id="ARBA00022679"/>
    </source>
</evidence>
<evidence type="ECO:0000256" key="11">
    <source>
        <dbReference type="ARBA" id="ARBA00023136"/>
    </source>
</evidence>
<evidence type="ECO:0000256" key="13">
    <source>
        <dbReference type="ARBA" id="ARBA00023170"/>
    </source>
</evidence>
<keyword evidence="4 17" id="KW-0808">Transferase</keyword>
<evidence type="ECO:0000259" key="22">
    <source>
        <dbReference type="PROSITE" id="PS50927"/>
    </source>
</evidence>
<keyword evidence="9 17" id="KW-0067">ATP-binding</keyword>
<dbReference type="Proteomes" id="UP000077755">
    <property type="component" value="Chromosome 3"/>
</dbReference>
<keyword evidence="6 20" id="KW-0732">Signal</keyword>
<feature type="binding site" evidence="18">
    <location>
        <position position="549"/>
    </location>
    <ligand>
        <name>ATP</name>
        <dbReference type="ChEBI" id="CHEBI:30616"/>
    </ligand>
</feature>
<dbReference type="CDD" id="cd14066">
    <property type="entry name" value="STKc_IRAK"/>
    <property type="match status" value="1"/>
</dbReference>
<evidence type="ECO:0000256" key="8">
    <source>
        <dbReference type="ARBA" id="ARBA00022777"/>
    </source>
</evidence>
<name>A0A162AFD5_DAUCS</name>
<evidence type="ECO:0000256" key="18">
    <source>
        <dbReference type="PROSITE-ProRule" id="PRU10141"/>
    </source>
</evidence>
<evidence type="ECO:0000256" key="17">
    <source>
        <dbReference type="PIRNR" id="PIRNR000641"/>
    </source>
</evidence>
<dbReference type="SMART" id="SM00108">
    <property type="entry name" value="B_lectin"/>
    <property type="match status" value="1"/>
</dbReference>
<dbReference type="Gene3D" id="1.10.510.10">
    <property type="entry name" value="Transferase(Phosphotransferase) domain 1"/>
    <property type="match status" value="1"/>
</dbReference>
<dbReference type="GO" id="GO:0005524">
    <property type="term" value="F:ATP binding"/>
    <property type="evidence" value="ECO:0007669"/>
    <property type="project" value="UniProtKB-UniRule"/>
</dbReference>
<keyword evidence="8 17" id="KW-0418">Kinase</keyword>
<dbReference type="EMBL" id="LNRQ01000003">
    <property type="protein sequence ID" value="KZN00071.1"/>
    <property type="molecule type" value="Genomic_DNA"/>
</dbReference>
<evidence type="ECO:0000313" key="24">
    <source>
        <dbReference type="EMBL" id="WOG90730.1"/>
    </source>
</evidence>
<dbReference type="InterPro" id="IPR000719">
    <property type="entry name" value="Prot_kinase_dom"/>
</dbReference>
<evidence type="ECO:0000256" key="3">
    <source>
        <dbReference type="ARBA" id="ARBA00022536"/>
    </source>
</evidence>
<dbReference type="GO" id="GO:0048544">
    <property type="term" value="P:recognition of pollen"/>
    <property type="evidence" value="ECO:0007669"/>
    <property type="project" value="InterPro"/>
</dbReference>
<keyword evidence="11 19" id="KW-0472">Membrane</keyword>
<keyword evidence="3" id="KW-0245">EGF-like domain</keyword>
<dbReference type="Gene3D" id="2.90.10.10">
    <property type="entry name" value="Bulb-type lectin domain"/>
    <property type="match status" value="1"/>
</dbReference>
<evidence type="ECO:0000313" key="25">
    <source>
        <dbReference type="Proteomes" id="UP000077755"/>
    </source>
</evidence>
<evidence type="ECO:0000256" key="16">
    <source>
        <dbReference type="ARBA" id="ARBA00048679"/>
    </source>
</evidence>
<dbReference type="OMA" id="AGQSNVW"/>
<dbReference type="InterPro" id="IPR036426">
    <property type="entry name" value="Bulb-type_lectin_dom_sf"/>
</dbReference>
<dbReference type="InterPro" id="IPR011009">
    <property type="entry name" value="Kinase-like_dom_sf"/>
</dbReference>
<dbReference type="PIRSF" id="PIRSF000641">
    <property type="entry name" value="SRK"/>
    <property type="match status" value="1"/>
</dbReference>
<dbReference type="PROSITE" id="PS50927">
    <property type="entry name" value="BULB_LECTIN"/>
    <property type="match status" value="1"/>
</dbReference>
<dbReference type="InterPro" id="IPR000858">
    <property type="entry name" value="S_locus_glycoprot_dom"/>
</dbReference>
<proteinExistence type="inferred from homology"/>
<dbReference type="EC" id="2.7.11.1" evidence="17"/>
<dbReference type="Pfam" id="PF01453">
    <property type="entry name" value="B_lectin"/>
    <property type="match status" value="1"/>
</dbReference>
<dbReference type="PANTHER" id="PTHR47974">
    <property type="entry name" value="OS07G0415500 PROTEIN"/>
    <property type="match status" value="1"/>
</dbReference>
<keyword evidence="7 17" id="KW-0547">Nucleotide-binding</keyword>
<evidence type="ECO:0000256" key="5">
    <source>
        <dbReference type="ARBA" id="ARBA00022692"/>
    </source>
</evidence>
<dbReference type="InterPro" id="IPR008271">
    <property type="entry name" value="Ser/Thr_kinase_AS"/>
</dbReference>
<dbReference type="FunFam" id="3.30.200.20:FF:000059">
    <property type="entry name" value="S-receptor-like serine/threonine-protein kinase"/>
    <property type="match status" value="1"/>
</dbReference>
<dbReference type="GO" id="GO:0004674">
    <property type="term" value="F:protein serine/threonine kinase activity"/>
    <property type="evidence" value="ECO:0007669"/>
    <property type="project" value="UniProtKB-KW"/>
</dbReference>
<dbReference type="Pfam" id="PF00069">
    <property type="entry name" value="Pkinase"/>
    <property type="match status" value="1"/>
</dbReference>
<comment type="catalytic activity">
    <reaction evidence="15 17">
        <text>L-threonyl-[protein] + ATP = O-phospho-L-threonyl-[protein] + ADP + H(+)</text>
        <dbReference type="Rhea" id="RHEA:46608"/>
        <dbReference type="Rhea" id="RHEA-COMP:11060"/>
        <dbReference type="Rhea" id="RHEA-COMP:11605"/>
        <dbReference type="ChEBI" id="CHEBI:15378"/>
        <dbReference type="ChEBI" id="CHEBI:30013"/>
        <dbReference type="ChEBI" id="CHEBI:30616"/>
        <dbReference type="ChEBI" id="CHEBI:61977"/>
        <dbReference type="ChEBI" id="CHEBI:456216"/>
        <dbReference type="EC" id="2.7.11.1"/>
    </reaction>
</comment>
<comment type="similarity">
    <text evidence="17">Belongs to the protein kinase superfamily. Ser/Thr protein kinase family.</text>
</comment>
<evidence type="ECO:0000256" key="2">
    <source>
        <dbReference type="ARBA" id="ARBA00022527"/>
    </source>
</evidence>
<evidence type="ECO:0000256" key="9">
    <source>
        <dbReference type="ARBA" id="ARBA00022840"/>
    </source>
</evidence>
<feature type="chain" id="PRO_5007831617" description="Receptor-like serine/threonine-protein kinase" evidence="20">
    <location>
        <begin position="19"/>
        <end position="814"/>
    </location>
</feature>
<evidence type="ECO:0000256" key="1">
    <source>
        <dbReference type="ARBA" id="ARBA00004479"/>
    </source>
</evidence>
<feature type="transmembrane region" description="Helical" evidence="19">
    <location>
        <begin position="468"/>
        <end position="488"/>
    </location>
</feature>
<evidence type="ECO:0000256" key="6">
    <source>
        <dbReference type="ARBA" id="ARBA00022729"/>
    </source>
</evidence>
<dbReference type="SUPFAM" id="SSF56112">
    <property type="entry name" value="Protein kinase-like (PK-like)"/>
    <property type="match status" value="1"/>
</dbReference>
<dbReference type="OrthoDB" id="619632at2759"/>
<dbReference type="SMART" id="SM00220">
    <property type="entry name" value="S_TKc"/>
    <property type="match status" value="1"/>
</dbReference>
<evidence type="ECO:0000256" key="19">
    <source>
        <dbReference type="SAM" id="Phobius"/>
    </source>
</evidence>
<dbReference type="PROSITE" id="PS50011">
    <property type="entry name" value="PROTEIN_KINASE_DOM"/>
    <property type="match status" value="1"/>
</dbReference>
<feature type="domain" description="Protein kinase" evidence="21">
    <location>
        <begin position="521"/>
        <end position="813"/>
    </location>
</feature>
<evidence type="ECO:0000256" key="7">
    <source>
        <dbReference type="ARBA" id="ARBA00022741"/>
    </source>
</evidence>
<dbReference type="FunFam" id="1.10.510.10:FF:000537">
    <property type="entry name" value="Putative receptor-like protein kinase"/>
    <property type="match status" value="1"/>
</dbReference>
<keyword evidence="10 19" id="KW-1133">Transmembrane helix</keyword>
<dbReference type="Pfam" id="PF00954">
    <property type="entry name" value="S_locus_glycop"/>
    <property type="match status" value="1"/>
</dbReference>
<dbReference type="AlphaFoldDB" id="A0A162AFD5"/>
<gene>
    <name evidence="23" type="ORF">DCAR_008825</name>
    <name evidence="24" type="ORF">DCAR_0309974</name>
</gene>
<evidence type="ECO:0000256" key="10">
    <source>
        <dbReference type="ARBA" id="ARBA00022989"/>
    </source>
</evidence>
<dbReference type="KEGG" id="dcr:108215384"/>
<feature type="domain" description="Bulb-type lectin" evidence="22">
    <location>
        <begin position="21"/>
        <end position="156"/>
    </location>
</feature>
<dbReference type="Gramene" id="KZN00071">
    <property type="protein sequence ID" value="KZN00071"/>
    <property type="gene ID" value="DCAR_008825"/>
</dbReference>
<keyword evidence="2 17" id="KW-0723">Serine/threonine-protein kinase</keyword>
<dbReference type="Gene3D" id="3.30.200.20">
    <property type="entry name" value="Phosphorylase Kinase, domain 1"/>
    <property type="match status" value="1"/>
</dbReference>
<reference evidence="24" key="2">
    <citation type="submission" date="2022-03" db="EMBL/GenBank/DDBJ databases">
        <title>Draft title - Genomic analysis of global carrot germplasm unveils the trajectory of domestication and the origin of high carotenoid orange carrot.</title>
        <authorList>
            <person name="Iorizzo M."/>
            <person name="Ellison S."/>
            <person name="Senalik D."/>
            <person name="Macko-Podgorni A."/>
            <person name="Grzebelus D."/>
            <person name="Bostan H."/>
            <person name="Rolling W."/>
            <person name="Curaba J."/>
            <person name="Simon P."/>
        </authorList>
    </citation>
    <scope>NUCLEOTIDE SEQUENCE</scope>
    <source>
        <tissue evidence="24">Leaf</tissue>
    </source>
</reference>
<dbReference type="EMBL" id="CP093345">
    <property type="protein sequence ID" value="WOG90730.1"/>
    <property type="molecule type" value="Genomic_DNA"/>
</dbReference>
<sequence length="814" mass="93016">MDMLFMVFVAVVILLASSLPVPSFSTRISLSTGSSLDVRYKEDVLVSANEVFSAGFYSVGVNAYCFAIWFTDQSLNKQNHSIVWIANRDYPVNGKGSKLSLLKNGNLVLIDAGQWHPPVWESVTNSNTSEVTLSLADNGNLILRARGGERLWQSFDSPTDTLLPDQPLTRGTLLVSSRSSTNYSSGFYKFRFDDYNILRLSFSNLEVSSLYWPYAWQHPAETNRTMYNSSRIAVFDNYGHFMSTDNLQFRTSDFRSRVWRRLVLEPDGNIHVYSLDERRKVWEVTWQAISQPCRIHGICGQNSLCTYSQKFGRKCKCLPGHKMNVPTDWSYGCEPDFKPSDDGGSTFGFLQFSHTDFYGYDSGFFVNFTFDRCKEECLSHYNCKGFLFRAKGSKGENLCYAKSRLLNGQQVFDVHSFVYVKLPTNIIKIYEKKTNPLEDSPFLNCSGQDIIHLGRAYKKNSPNDSVKYMLWFICALGGFEMIAMAYFFSVNMGTYKSNQVYHQVATSFKRFTYNELKKATNNFSQEIGRGSSSIVYKGVLQDNRVAAIKRFKEENFRGEAEFLAEISIIERLNHINLIETWGYCIKGKQRFLVSEYMDNGSLADNLSLNILDWEKKYKIALGTAKGLAYLHEECLEWVLHCDVKPHNILLDSNYEPKVADFGLSKLLKRDVARNPRFSRIRGTRGYMAPEWISNQTITSKVDVYSYGIVVLEMITGRSPTTNVYDDTDGSSRAEQKMLVKWIRDKMQVDNVTGKALPMMEIVDPRMNGMYDRPRMEALVQVALQCVEDQERARPTMSNVVDMLAGLDLHHPSQN</sequence>
<accession>A0A162AFD5</accession>
<keyword evidence="25" id="KW-1185">Reference proteome</keyword>
<dbReference type="InterPro" id="IPR001480">
    <property type="entry name" value="Bulb-type_lectin_dom"/>
</dbReference>
<evidence type="ECO:0000313" key="23">
    <source>
        <dbReference type="EMBL" id="KZN00071.1"/>
    </source>
</evidence>
<feature type="signal peptide" evidence="20">
    <location>
        <begin position="1"/>
        <end position="18"/>
    </location>
</feature>
<evidence type="ECO:0000256" key="20">
    <source>
        <dbReference type="SAM" id="SignalP"/>
    </source>
</evidence>
<protein>
    <recommendedName>
        <fullName evidence="17">Receptor-like serine/threonine-protein kinase</fullName>
        <ecNumber evidence="17">2.7.11.1</ecNumber>
    </recommendedName>
</protein>